<evidence type="ECO:0008006" key="3">
    <source>
        <dbReference type="Google" id="ProtNLM"/>
    </source>
</evidence>
<dbReference type="Proteomes" id="UP000202511">
    <property type="component" value="Segment"/>
</dbReference>
<name>A0A0B5J6G6_9VIRU</name>
<proteinExistence type="predicted"/>
<protein>
    <recommendedName>
        <fullName evidence="3">Ankyrin repeat protein</fullName>
    </recommendedName>
</protein>
<accession>A0A0B5J6G6</accession>
<organism evidence="1 2">
    <name type="scientific">Pandoravirus inopinatum</name>
    <dbReference type="NCBI Taxonomy" id="1605721"/>
    <lineage>
        <taxon>Viruses</taxon>
        <taxon>Pandoravirus</taxon>
    </lineage>
</organism>
<dbReference type="EMBL" id="KP136319">
    <property type="protein sequence ID" value="AJF97350.1"/>
    <property type="molecule type" value="Genomic_DNA"/>
</dbReference>
<dbReference type="GeneID" id="23462267"/>
<dbReference type="RefSeq" id="YP_009119585.1">
    <property type="nucleotide sequence ID" value="NC_026440.1"/>
</dbReference>
<evidence type="ECO:0000313" key="1">
    <source>
        <dbReference type="EMBL" id="AJF97350.1"/>
    </source>
</evidence>
<evidence type="ECO:0000313" key="2">
    <source>
        <dbReference type="Proteomes" id="UP000202511"/>
    </source>
</evidence>
<reference evidence="1 2" key="1">
    <citation type="journal article" date="2015" name="Parasitol. Res.">
        <title>Viruses in close associations with free-living amoebae.</title>
        <authorList>
            <person name="Scheid P."/>
        </authorList>
    </citation>
    <scope>NUCLEOTIDE SEQUENCE [LARGE SCALE GENOMIC DNA]</scope>
    <source>
        <strain evidence="1">KlaHel</strain>
    </source>
</reference>
<dbReference type="KEGG" id="vg:23462267"/>
<sequence length="332" mass="36390">MLAATNRRVGVISWMRTRQDGQRALTVGVARAALAAGCIDAAAHIRPFGTWDALEAAVVSGNVDTVRAVADAGGVCSPAAFVGAIRHGGSDVLAFLCERYGVAFVEGALASLAGVACAAPCLDWLGATRPRLTCVWPRPMRPTWAAARSTRPALAIAPPVSPDRCTPPIKMSRPFFSFVYLARDEIRLEKRIKKYEKIGDPLQRERLAGHTTRLRCLWESHEHAFCTALIFFDPRQKVGLFFLTNDWPTTKKRCKSAGMKKTKTWAAFGHHAGFLPCRGRQRGASIFFINVPIGALFLAHATGPRPAPPPRCRFRRPRYCEEGKKQADTLSP</sequence>